<dbReference type="Gene3D" id="3.30.70.270">
    <property type="match status" value="1"/>
</dbReference>
<keyword evidence="11" id="KW-0238">DNA-binding</keyword>
<dbReference type="GO" id="GO:0042276">
    <property type="term" value="P:error-prone translesion synthesis"/>
    <property type="evidence" value="ECO:0007669"/>
    <property type="project" value="TreeGrafter"/>
</dbReference>
<dbReference type="GO" id="GO:0003887">
    <property type="term" value="F:DNA-directed DNA polymerase activity"/>
    <property type="evidence" value="ECO:0007669"/>
    <property type="project" value="InterPro"/>
</dbReference>
<dbReference type="GO" id="GO:0003684">
    <property type="term" value="F:damaged DNA binding"/>
    <property type="evidence" value="ECO:0007669"/>
    <property type="project" value="InterPro"/>
</dbReference>
<comment type="similarity">
    <text evidence="3">Belongs to the DNA polymerase type-Y family.</text>
</comment>
<dbReference type="Pfam" id="PF21999">
    <property type="entry name" value="IMS_HHH_1"/>
    <property type="match status" value="1"/>
</dbReference>
<keyword evidence="5" id="KW-0237">DNA synthesis</keyword>
<dbReference type="Pfam" id="PF16589">
    <property type="entry name" value="BRCT_2"/>
    <property type="match status" value="1"/>
</dbReference>
<dbReference type="AlphaFoldDB" id="A0A1E3QI54"/>
<dbReference type="OrthoDB" id="427711at2759"/>
<evidence type="ECO:0000259" key="18">
    <source>
        <dbReference type="PROSITE" id="PS50173"/>
    </source>
</evidence>
<comment type="subcellular location">
    <subcellularLocation>
        <location evidence="2">Nucleus</location>
    </subcellularLocation>
</comment>
<feature type="domain" description="BRCT" evidence="17">
    <location>
        <begin position="209"/>
        <end position="297"/>
    </location>
</feature>
<evidence type="ECO:0000256" key="6">
    <source>
        <dbReference type="ARBA" id="ARBA00022679"/>
    </source>
</evidence>
<evidence type="ECO:0000256" key="13">
    <source>
        <dbReference type="ARBA" id="ARBA00023242"/>
    </source>
</evidence>
<reference evidence="20" key="1">
    <citation type="submission" date="2016-05" db="EMBL/GenBank/DDBJ databases">
        <title>Comparative genomics of biotechnologically important yeasts.</title>
        <authorList>
            <consortium name="DOE Joint Genome Institute"/>
            <person name="Riley R."/>
            <person name="Haridas S."/>
            <person name="Wolfe K.H."/>
            <person name="Lopes M.R."/>
            <person name="Hittinger C.T."/>
            <person name="Goker M."/>
            <person name="Salamov A."/>
            <person name="Wisecaver J."/>
            <person name="Long T.M."/>
            <person name="Aerts A.L."/>
            <person name="Barry K."/>
            <person name="Choi C."/>
            <person name="Clum A."/>
            <person name="Coughlan A.Y."/>
            <person name="Deshpande S."/>
            <person name="Douglass A.P."/>
            <person name="Hanson S.J."/>
            <person name="Klenk H.-P."/>
            <person name="Labutti K."/>
            <person name="Lapidus A."/>
            <person name="Lindquist E."/>
            <person name="Lipzen A."/>
            <person name="Meier-Kolthoff J.P."/>
            <person name="Ohm R.A."/>
            <person name="Otillar R.P."/>
            <person name="Pangilinan J."/>
            <person name="Peng Y."/>
            <person name="Rokas A."/>
            <person name="Rosa C.A."/>
            <person name="Scheuner C."/>
            <person name="Sibirny A.A."/>
            <person name="Slot J.C."/>
            <person name="Stielow J.B."/>
            <person name="Sun H."/>
            <person name="Kurtzman C.P."/>
            <person name="Blackwell M."/>
            <person name="Grigoriev I.V."/>
            <person name="Jeffries T.W."/>
        </authorList>
    </citation>
    <scope>NUCLEOTIDE SEQUENCE [LARGE SCALE GENOMIC DNA]</scope>
    <source>
        <strain evidence="20">NRRL Y-12698</strain>
    </source>
</reference>
<dbReference type="InterPro" id="IPR001126">
    <property type="entry name" value="UmuC"/>
</dbReference>
<accession>A0A1E3QI54</accession>
<dbReference type="InterPro" id="IPR043128">
    <property type="entry name" value="Rev_trsase/Diguanyl_cyclase"/>
</dbReference>
<dbReference type="PROSITE" id="PS50173">
    <property type="entry name" value="UMUC"/>
    <property type="match status" value="1"/>
</dbReference>
<evidence type="ECO:0000256" key="4">
    <source>
        <dbReference type="ARBA" id="ARBA00020399"/>
    </source>
</evidence>
<dbReference type="InterPro" id="IPR036775">
    <property type="entry name" value="DNA_pol_Y-fam_lit_finger_sf"/>
</dbReference>
<gene>
    <name evidence="19" type="ORF">BABINDRAFT_163627</name>
</gene>
<dbReference type="InterPro" id="IPR001357">
    <property type="entry name" value="BRCT_dom"/>
</dbReference>
<dbReference type="EMBL" id="KV454441">
    <property type="protein sequence ID" value="ODQ77376.1"/>
    <property type="molecule type" value="Genomic_DNA"/>
</dbReference>
<evidence type="ECO:0000256" key="14">
    <source>
        <dbReference type="ARBA" id="ARBA00058985"/>
    </source>
</evidence>
<dbReference type="GO" id="GO:0005634">
    <property type="term" value="C:nucleus"/>
    <property type="evidence" value="ECO:0007669"/>
    <property type="project" value="UniProtKB-SubCell"/>
</dbReference>
<evidence type="ECO:0000256" key="8">
    <source>
        <dbReference type="ARBA" id="ARBA00022723"/>
    </source>
</evidence>
<dbReference type="SMART" id="SM00292">
    <property type="entry name" value="BRCT"/>
    <property type="match status" value="1"/>
</dbReference>
<keyword evidence="12" id="KW-0234">DNA repair</keyword>
<comment type="cofactor">
    <cofactor evidence="1">
        <name>Mg(2+)</name>
        <dbReference type="ChEBI" id="CHEBI:18420"/>
    </cofactor>
</comment>
<sequence>MSQSNSSFGRMSFPTSLGDDELIEYLNRLEQEESQLGIQLDLHGANHRDPSAVKVEDNLHRLPRKIHNPLPGEANEGVSRDTIESLQGTGVPGNISQGTHTLSATDADGDGFQGIDILPPSSPMEVSISALARESVIRASPLHQVASNDSSQLNRLRHANANPIKPNEPKFGDYRSYFTDKHLAQQQQDKDYLEWEQQRYLGGSEVPKEFPPLFKDCVVYVNGYTKPGIAEIHRLVILYGGKFRHYLGSKGAPTHIIASRLTPRKMIEFQRYKVVRPEWITESIEKGVLQFWKQYTVINIEYGQQQIGFTRQANESLNEANPFIGEEVHEMSTNPRLSDICQSSLKDRTPAVNHEESLSGKPQEVQLVDEWRGNSRTELTLKSFNVETLHLSKEVLPEKESDTNKNILKTDGSPSLKDVAEMEPSHLQIMDDELELSPLTRPPAFQLQEDRITSEHVMDAKHPEFLKHYFANSRLHHLSTWRADLRAKFIEKVLNFSRSIPPAKTASKVILHIDFDCFFAAVSALGQPQLLRSDPVCVTHGGQTSDVASCNYAAREFGVKNGMWLKRAQVLCPNIVALDYDFPNYERVSGVLYDILLSLGARSVFPVSVDEALVDASNLVTSDPVVLMADATAKLAQTIRDRVFTETGCHVSVGAASNVLLAKLCLRRAKPAGQFVLLPDADGVEEFLSEVDVGQLPGIGSKITQKLTVMLRTDKCSLGELRRVTRERLTATFGIKTGTKLFEYARGIDATSIDIAENPEEYTRKSVSVDVNYGIRFDAIQEVDVFMARLAQEMHERLAKLHLAGHHLTLRLAQRAKDAPVTTPKFLGLGKCEFISKLSKLGVPTNEPGILSAECKALYRMIGISTVDLRGVAVTITRLVDSRGMIKDNQSKLVFDKTNTTMGKPDLHFAKNRALVVPPDRSSGKALRTDDQTQYQIPSEIDSSVLEELPSSIRRSILAATSNTNAPSIDYGIDWSVYEALPPEIKLELDGELECHGLRRLSPHTQYDSPSESDYRQVLPNISEAQPPVIHVEPPVNSALPRKRKRITRDFPVQKVRTEGLTPEMDEDVFNELPSFIREEILRDVAEARKLRSRRDVVMEANLPKLVVQSSDYISLQAPPTFQNLSCTAEIGALLTSWISDTVGQLIFPHVKDMEIFLQYFRKLLQQRKLTRCLNLYLLVKENVNALQRFGGSCEQAEQTIILEWQGCVLQLKLLLDAYCRPRGLSY</sequence>
<dbReference type="InterPro" id="IPR017961">
    <property type="entry name" value="DNA_pol_Y-fam_little_finger"/>
</dbReference>
<dbReference type="SUPFAM" id="SSF52113">
    <property type="entry name" value="BRCT domain"/>
    <property type="match status" value="1"/>
</dbReference>
<dbReference type="Pfam" id="PF11799">
    <property type="entry name" value="IMS_C"/>
    <property type="match status" value="1"/>
</dbReference>
<keyword evidence="6" id="KW-0808">Transferase</keyword>
<dbReference type="PANTHER" id="PTHR45990:SF1">
    <property type="entry name" value="DNA REPAIR PROTEIN REV1"/>
    <property type="match status" value="1"/>
</dbReference>
<dbReference type="GeneID" id="30147868"/>
<dbReference type="STRING" id="984486.A0A1E3QI54"/>
<dbReference type="Proteomes" id="UP000094336">
    <property type="component" value="Unassembled WGS sequence"/>
</dbReference>
<dbReference type="GO" id="GO:0006281">
    <property type="term" value="P:DNA repair"/>
    <property type="evidence" value="ECO:0007669"/>
    <property type="project" value="UniProtKB-KW"/>
</dbReference>
<dbReference type="SUPFAM" id="SSF100879">
    <property type="entry name" value="Lesion bypass DNA polymerase (Y-family), little finger domain"/>
    <property type="match status" value="1"/>
</dbReference>
<evidence type="ECO:0000256" key="11">
    <source>
        <dbReference type="ARBA" id="ARBA00023125"/>
    </source>
</evidence>
<dbReference type="InterPro" id="IPR053848">
    <property type="entry name" value="IMS_HHH_1"/>
</dbReference>
<dbReference type="Gene3D" id="3.40.50.10190">
    <property type="entry name" value="BRCT domain"/>
    <property type="match status" value="1"/>
</dbReference>
<evidence type="ECO:0000313" key="19">
    <source>
        <dbReference type="EMBL" id="ODQ77376.1"/>
    </source>
</evidence>
<dbReference type="SUPFAM" id="SSF56672">
    <property type="entry name" value="DNA/RNA polymerases"/>
    <property type="match status" value="1"/>
</dbReference>
<dbReference type="Gene3D" id="1.10.150.20">
    <property type="entry name" value="5' to 3' exonuclease, C-terminal subdomain"/>
    <property type="match status" value="1"/>
</dbReference>
<dbReference type="GO" id="GO:0070987">
    <property type="term" value="P:error-free translesion synthesis"/>
    <property type="evidence" value="ECO:0007669"/>
    <property type="project" value="UniProtKB-ARBA"/>
</dbReference>
<keyword evidence="20" id="KW-1185">Reference proteome</keyword>
<dbReference type="Gene3D" id="3.30.1490.100">
    <property type="entry name" value="DNA polymerase, Y-family, little finger domain"/>
    <property type="match status" value="1"/>
</dbReference>
<keyword evidence="9" id="KW-0227">DNA damage</keyword>
<evidence type="ECO:0000313" key="20">
    <source>
        <dbReference type="Proteomes" id="UP000094336"/>
    </source>
</evidence>
<dbReference type="RefSeq" id="XP_018982704.1">
    <property type="nucleotide sequence ID" value="XM_019130015.1"/>
</dbReference>
<feature type="domain" description="UmuC" evidence="18">
    <location>
        <begin position="510"/>
        <end position="700"/>
    </location>
</feature>
<dbReference type="GO" id="GO:0017125">
    <property type="term" value="F:deoxycytidyl transferase activity"/>
    <property type="evidence" value="ECO:0007669"/>
    <property type="project" value="TreeGrafter"/>
</dbReference>
<evidence type="ECO:0000256" key="9">
    <source>
        <dbReference type="ARBA" id="ARBA00022763"/>
    </source>
</evidence>
<dbReference type="FunFam" id="3.40.50.10190:FF:000011">
    <property type="entry name" value="DNA repair protein REV1"/>
    <property type="match status" value="1"/>
</dbReference>
<dbReference type="FunFam" id="3.30.1490.100:FF:000001">
    <property type="entry name" value="DNA repair protein REV1"/>
    <property type="match status" value="1"/>
</dbReference>
<evidence type="ECO:0000256" key="5">
    <source>
        <dbReference type="ARBA" id="ARBA00022634"/>
    </source>
</evidence>
<protein>
    <recommendedName>
        <fullName evidence="4">DNA repair protein REV1</fullName>
    </recommendedName>
    <alternativeName>
        <fullName evidence="15">Reversionless protein 1</fullName>
    </alternativeName>
</protein>
<dbReference type="InterPro" id="IPR043502">
    <property type="entry name" value="DNA/RNA_pol_sf"/>
</dbReference>
<organism evidence="19 20">
    <name type="scientific">Babjeviella inositovora NRRL Y-12698</name>
    <dbReference type="NCBI Taxonomy" id="984486"/>
    <lineage>
        <taxon>Eukaryota</taxon>
        <taxon>Fungi</taxon>
        <taxon>Dikarya</taxon>
        <taxon>Ascomycota</taxon>
        <taxon>Saccharomycotina</taxon>
        <taxon>Pichiomycetes</taxon>
        <taxon>Serinales incertae sedis</taxon>
        <taxon>Babjeviella</taxon>
    </lineage>
</organism>
<dbReference type="InterPro" id="IPR036420">
    <property type="entry name" value="BRCT_dom_sf"/>
</dbReference>
<evidence type="ECO:0000256" key="2">
    <source>
        <dbReference type="ARBA" id="ARBA00004123"/>
    </source>
</evidence>
<keyword evidence="8" id="KW-0479">Metal-binding</keyword>
<dbReference type="PANTHER" id="PTHR45990">
    <property type="entry name" value="DNA REPAIR PROTEIN REV1"/>
    <property type="match status" value="1"/>
</dbReference>
<evidence type="ECO:0000256" key="15">
    <source>
        <dbReference type="ARBA" id="ARBA00081902"/>
    </source>
</evidence>
<keyword evidence="7" id="KW-0548">Nucleotidyltransferase</keyword>
<name>A0A1E3QI54_9ASCO</name>
<feature type="region of interest" description="Disordered" evidence="16">
    <location>
        <begin position="148"/>
        <end position="170"/>
    </location>
</feature>
<proteinExistence type="inferred from homology"/>
<evidence type="ECO:0000259" key="17">
    <source>
        <dbReference type="PROSITE" id="PS50172"/>
    </source>
</evidence>
<comment type="function">
    <text evidence="14">Deoxycytidyl transferase involved in DNA repair. Transfers a dCMP residue from dCTP to the 3'-end of a DNA primer in a template-dependent reaction. May assist in the first step in the bypass of abasic lesions by the insertion of a nucleotide opposite the lesion. Required for normal induction of mutations by physical and chemical agents. Involved in mitochondrial DNA mutagenesis.</text>
</comment>
<evidence type="ECO:0000256" key="1">
    <source>
        <dbReference type="ARBA" id="ARBA00001946"/>
    </source>
</evidence>
<dbReference type="GO" id="GO:0046872">
    <property type="term" value="F:metal ion binding"/>
    <property type="evidence" value="ECO:0007669"/>
    <property type="project" value="UniProtKB-KW"/>
</dbReference>
<evidence type="ECO:0000256" key="7">
    <source>
        <dbReference type="ARBA" id="ARBA00022695"/>
    </source>
</evidence>
<evidence type="ECO:0000256" key="3">
    <source>
        <dbReference type="ARBA" id="ARBA00010945"/>
    </source>
</evidence>
<evidence type="ECO:0000256" key="12">
    <source>
        <dbReference type="ARBA" id="ARBA00023204"/>
    </source>
</evidence>
<dbReference type="Gene3D" id="6.10.250.1490">
    <property type="match status" value="1"/>
</dbReference>
<keyword evidence="10" id="KW-0460">Magnesium</keyword>
<dbReference type="PROSITE" id="PS50172">
    <property type="entry name" value="BRCT"/>
    <property type="match status" value="1"/>
</dbReference>
<dbReference type="Pfam" id="PF00817">
    <property type="entry name" value="IMS"/>
    <property type="match status" value="1"/>
</dbReference>
<evidence type="ECO:0000256" key="16">
    <source>
        <dbReference type="SAM" id="MobiDB-lite"/>
    </source>
</evidence>
<evidence type="ECO:0000256" key="10">
    <source>
        <dbReference type="ARBA" id="ARBA00022842"/>
    </source>
</evidence>
<dbReference type="Pfam" id="PF14377">
    <property type="entry name" value="UBM"/>
    <property type="match status" value="2"/>
</dbReference>
<dbReference type="InterPro" id="IPR025527">
    <property type="entry name" value="HUWE1/Rev1_UBM"/>
</dbReference>
<dbReference type="Gene3D" id="3.40.1170.60">
    <property type="match status" value="1"/>
</dbReference>
<dbReference type="CDD" id="cd17719">
    <property type="entry name" value="BRCT_Rev1"/>
    <property type="match status" value="1"/>
</dbReference>
<keyword evidence="13" id="KW-0539">Nucleus</keyword>